<gene>
    <name evidence="3" type="ORF">MENT_LOCUS62683</name>
</gene>
<dbReference type="Proteomes" id="UP000580250">
    <property type="component" value="Unassembled WGS sequence"/>
</dbReference>
<keyword evidence="2" id="KW-0732">Signal</keyword>
<evidence type="ECO:0000313" key="3">
    <source>
        <dbReference type="EMBL" id="CAD2208619.1"/>
    </source>
</evidence>
<keyword evidence="1" id="KW-0812">Transmembrane</keyword>
<name>A0A6V7YAA9_MELEN</name>
<reference evidence="3 4" key="1">
    <citation type="submission" date="2020-08" db="EMBL/GenBank/DDBJ databases">
        <authorList>
            <person name="Koutsovoulos G."/>
            <person name="Danchin GJ E."/>
        </authorList>
    </citation>
    <scope>NUCLEOTIDE SEQUENCE [LARGE SCALE GENOMIC DNA]</scope>
</reference>
<keyword evidence="1" id="KW-1133">Transmembrane helix</keyword>
<protein>
    <submittedName>
        <fullName evidence="3">Uncharacterized protein</fullName>
    </submittedName>
</protein>
<evidence type="ECO:0000256" key="1">
    <source>
        <dbReference type="SAM" id="Phobius"/>
    </source>
</evidence>
<accession>A0A6V7YAA9</accession>
<comment type="caution">
    <text evidence="3">The sequence shown here is derived from an EMBL/GenBank/DDBJ whole genome shotgun (WGS) entry which is preliminary data.</text>
</comment>
<feature type="signal peptide" evidence="2">
    <location>
        <begin position="1"/>
        <end position="21"/>
    </location>
</feature>
<evidence type="ECO:0000313" key="4">
    <source>
        <dbReference type="Proteomes" id="UP000580250"/>
    </source>
</evidence>
<evidence type="ECO:0000256" key="2">
    <source>
        <dbReference type="SAM" id="SignalP"/>
    </source>
</evidence>
<sequence length="412" mass="46198">MLGGSVILFVLLAVWPTFVVSNISYVGYGHHILNGDIIQIMGTAKRIVKSNEDLKEYKGPNSCNVALDEKNGDITLNYNKVKETGCVVDLLTDSWDGQFEFNATVDNGDKELKDCLKLSPNGTNSNMFPFAYSIDVDLFANLSKGPPYNDNINCANKNLCVDNYATFGDTTVVEGQHKTDSINKNNSQLKITIDQIWPKIDLDKFIGAEQPCLSDEGVIKPKAWKIEDKTFLNEKYRYLFVFYLLPQNASVFHANGWWISKNDTIEGPICNIFVKFNGTKYKLLMHGHEEIPSTTSTTTTKPTTETTIEITTTKNQMETTTGEPSPSSPSNNKTIIIVIVVSIVIFIATFIVLLICLSLCCKKSEKNQTVKMATARSTDSYMIADRGKPKLRLKKILMMIHQQKLHMLQTFK</sequence>
<feature type="transmembrane region" description="Helical" evidence="1">
    <location>
        <begin position="335"/>
        <end position="361"/>
    </location>
</feature>
<dbReference type="AlphaFoldDB" id="A0A6V7YAA9"/>
<feature type="chain" id="PRO_5027795507" evidence="2">
    <location>
        <begin position="22"/>
        <end position="412"/>
    </location>
</feature>
<keyword evidence="1" id="KW-0472">Membrane</keyword>
<proteinExistence type="predicted"/>
<dbReference type="EMBL" id="CAJEWN010003804">
    <property type="protein sequence ID" value="CAD2208619.1"/>
    <property type="molecule type" value="Genomic_DNA"/>
</dbReference>
<organism evidence="3 4">
    <name type="scientific">Meloidogyne enterolobii</name>
    <name type="common">Root-knot nematode worm</name>
    <name type="synonym">Meloidogyne mayaguensis</name>
    <dbReference type="NCBI Taxonomy" id="390850"/>
    <lineage>
        <taxon>Eukaryota</taxon>
        <taxon>Metazoa</taxon>
        <taxon>Ecdysozoa</taxon>
        <taxon>Nematoda</taxon>
        <taxon>Chromadorea</taxon>
        <taxon>Rhabditida</taxon>
        <taxon>Tylenchina</taxon>
        <taxon>Tylenchomorpha</taxon>
        <taxon>Tylenchoidea</taxon>
        <taxon>Meloidogynidae</taxon>
        <taxon>Meloidogyninae</taxon>
        <taxon>Meloidogyne</taxon>
    </lineage>
</organism>